<name>A0A5B0X6Y2_9GAMM</name>
<evidence type="ECO:0000313" key="4">
    <source>
        <dbReference type="Proteomes" id="UP000322184"/>
    </source>
</evidence>
<dbReference type="EMBL" id="VTUW01000005">
    <property type="protein sequence ID" value="KAA1194992.1"/>
    <property type="molecule type" value="Genomic_DNA"/>
</dbReference>
<reference evidence="1 4" key="2">
    <citation type="submission" date="2019-09" db="EMBL/GenBank/DDBJ databases">
        <title>Whole genome sequence of Photorhabdus heterorhabditis strain ETL (Enterobacteriales: Enterobacteriaceae) a bacterial symbiont of Heterorhabditis zealandica strain ETL (Rhabditida: Heterorhabditidae).</title>
        <authorList>
            <person name="Lulamba T.E."/>
            <person name="Serepa-Dlamini M.H."/>
        </authorList>
    </citation>
    <scope>NUCLEOTIDE SEQUENCE [LARGE SCALE GENOMIC DNA]</scope>
    <source>
        <strain evidence="1 4">ETL</strain>
    </source>
</reference>
<evidence type="ECO:0008006" key="5">
    <source>
        <dbReference type="Google" id="ProtNLM"/>
    </source>
</evidence>
<protein>
    <recommendedName>
        <fullName evidence="5">Lipoprotein</fullName>
    </recommendedName>
</protein>
<keyword evidence="3" id="KW-1185">Reference proteome</keyword>
<reference evidence="2 3" key="1">
    <citation type="submission" date="2015-09" db="EMBL/GenBank/DDBJ databases">
        <title>Draft genome sequence and assembly of Photorhabdus sp. VMG, a bacterial symbiont associated with Heterorhabditis zealandica.</title>
        <authorList>
            <person name="Naidoo S."/>
            <person name="Featherston J."/>
            <person name="Mothupi B."/>
            <person name="Gray V.M."/>
        </authorList>
    </citation>
    <scope>NUCLEOTIDE SEQUENCE [LARGE SCALE GENOMIC DNA]</scope>
    <source>
        <strain evidence="2 3">VMG</strain>
    </source>
</reference>
<sequence length="122" mass="14645">MNFTKRIVVILLSILFTLLSGCTSWEKPGSTQFDRDRDYSECKEQGYFRFPPDWDSKVVHSFETKHFPCEDKDGKKDKSCGHYITVPKAEVERWDKNESARRWVISSCMYEKGWHEETRYWF</sequence>
<dbReference type="RefSeq" id="WP_054479248.1">
    <property type="nucleotide sequence ID" value="NZ_CAWMRL010000031.1"/>
</dbReference>
<dbReference type="OrthoDB" id="6456324at2"/>
<accession>A0A5B0X6Y2</accession>
<organism evidence="1 4">
    <name type="scientific">Photorhabdus heterorhabditis</name>
    <dbReference type="NCBI Taxonomy" id="880156"/>
    <lineage>
        <taxon>Bacteria</taxon>
        <taxon>Pseudomonadati</taxon>
        <taxon>Pseudomonadota</taxon>
        <taxon>Gammaproteobacteria</taxon>
        <taxon>Enterobacterales</taxon>
        <taxon>Morganellaceae</taxon>
        <taxon>Photorhabdus</taxon>
    </lineage>
</organism>
<evidence type="ECO:0000313" key="1">
    <source>
        <dbReference type="EMBL" id="KAA1194992.1"/>
    </source>
</evidence>
<dbReference type="Proteomes" id="UP000322184">
    <property type="component" value="Unassembled WGS sequence"/>
</dbReference>
<dbReference type="AlphaFoldDB" id="A0A5B0X6Y2"/>
<dbReference type="EMBL" id="LJCS01000031">
    <property type="protein sequence ID" value="KOY61803.1"/>
    <property type="molecule type" value="Genomic_DNA"/>
</dbReference>
<evidence type="ECO:0000313" key="2">
    <source>
        <dbReference type="EMBL" id="KOY61803.1"/>
    </source>
</evidence>
<gene>
    <name evidence="2" type="ORF">AM629_12125</name>
    <name evidence="1" type="ORF">F0L16_04800</name>
</gene>
<evidence type="ECO:0000313" key="3">
    <source>
        <dbReference type="Proteomes" id="UP000037727"/>
    </source>
</evidence>
<dbReference type="Proteomes" id="UP000037727">
    <property type="component" value="Unassembled WGS sequence"/>
</dbReference>
<dbReference type="PROSITE" id="PS51257">
    <property type="entry name" value="PROKAR_LIPOPROTEIN"/>
    <property type="match status" value="1"/>
</dbReference>
<comment type="caution">
    <text evidence="1">The sequence shown here is derived from an EMBL/GenBank/DDBJ whole genome shotgun (WGS) entry which is preliminary data.</text>
</comment>
<proteinExistence type="predicted"/>